<dbReference type="Gene3D" id="3.40.50.2300">
    <property type="match status" value="1"/>
</dbReference>
<keyword evidence="1 6" id="KW-0597">Phosphoprotein</keyword>
<feature type="domain" description="Response regulatory" evidence="8">
    <location>
        <begin position="2"/>
        <end position="116"/>
    </location>
</feature>
<dbReference type="CDD" id="cd00383">
    <property type="entry name" value="trans_reg_C"/>
    <property type="match status" value="1"/>
</dbReference>
<reference evidence="10 11" key="1">
    <citation type="submission" date="2017-04" db="EMBL/GenBank/DDBJ databases">
        <title>Draft genome sequence of Zooshikella ganghwensis VG4 isolated from Red Sea sediments.</title>
        <authorList>
            <person name="Rehman Z."/>
            <person name="Alam I."/>
            <person name="Kamau A."/>
            <person name="Bajic V."/>
            <person name="Leiknes T."/>
        </authorList>
    </citation>
    <scope>NUCLEOTIDE SEQUENCE [LARGE SCALE GENOMIC DNA]</scope>
    <source>
        <strain evidence="10 11">VG4</strain>
    </source>
</reference>
<dbReference type="PANTHER" id="PTHR48111">
    <property type="entry name" value="REGULATOR OF RPOS"/>
    <property type="match status" value="1"/>
</dbReference>
<proteinExistence type="predicted"/>
<dbReference type="RefSeq" id="WP_094788243.1">
    <property type="nucleotide sequence ID" value="NZ_NDXW01000001.1"/>
</dbReference>
<dbReference type="PROSITE" id="PS50110">
    <property type="entry name" value="RESPONSE_REGULATORY"/>
    <property type="match status" value="1"/>
</dbReference>
<keyword evidence="5" id="KW-0804">Transcription</keyword>
<feature type="DNA-binding region" description="OmpR/PhoB-type" evidence="7">
    <location>
        <begin position="129"/>
        <end position="227"/>
    </location>
</feature>
<protein>
    <submittedName>
        <fullName evidence="10">DNA-binding response regulator</fullName>
    </submittedName>
</protein>
<dbReference type="CDD" id="cd17574">
    <property type="entry name" value="REC_OmpR"/>
    <property type="match status" value="1"/>
</dbReference>
<dbReference type="InterPro" id="IPR001867">
    <property type="entry name" value="OmpR/PhoB-type_DNA-bd"/>
</dbReference>
<dbReference type="EMBL" id="NDXW01000001">
    <property type="protein sequence ID" value="RDH45253.1"/>
    <property type="molecule type" value="Genomic_DNA"/>
</dbReference>
<evidence type="ECO:0000256" key="7">
    <source>
        <dbReference type="PROSITE-ProRule" id="PRU01091"/>
    </source>
</evidence>
<evidence type="ECO:0000256" key="6">
    <source>
        <dbReference type="PROSITE-ProRule" id="PRU00169"/>
    </source>
</evidence>
<keyword evidence="11" id="KW-1185">Reference proteome</keyword>
<evidence type="ECO:0000256" key="2">
    <source>
        <dbReference type="ARBA" id="ARBA00023012"/>
    </source>
</evidence>
<name>A0A4P9VP82_9GAMM</name>
<evidence type="ECO:0000313" key="11">
    <source>
        <dbReference type="Proteomes" id="UP000257039"/>
    </source>
</evidence>
<feature type="domain" description="OmpR/PhoB-type" evidence="9">
    <location>
        <begin position="129"/>
        <end position="227"/>
    </location>
</feature>
<feature type="modified residue" description="4-aspartylphosphate" evidence="6">
    <location>
        <position position="51"/>
    </location>
</feature>
<dbReference type="FunFam" id="3.40.50.2300:FF:000001">
    <property type="entry name" value="DNA-binding response regulator PhoB"/>
    <property type="match status" value="1"/>
</dbReference>
<dbReference type="Gene3D" id="1.10.10.10">
    <property type="entry name" value="Winged helix-like DNA-binding domain superfamily/Winged helix DNA-binding domain"/>
    <property type="match status" value="1"/>
</dbReference>
<evidence type="ECO:0000256" key="4">
    <source>
        <dbReference type="ARBA" id="ARBA00023125"/>
    </source>
</evidence>
<dbReference type="InterPro" id="IPR001789">
    <property type="entry name" value="Sig_transdc_resp-reg_receiver"/>
</dbReference>
<comment type="caution">
    <text evidence="10">The sequence shown here is derived from an EMBL/GenBank/DDBJ whole genome shotgun (WGS) entry which is preliminary data.</text>
</comment>
<dbReference type="Proteomes" id="UP000257039">
    <property type="component" value="Unassembled WGS sequence"/>
</dbReference>
<organism evidence="10 11">
    <name type="scientific">Zooshikella ganghwensis</name>
    <dbReference type="NCBI Taxonomy" id="202772"/>
    <lineage>
        <taxon>Bacteria</taxon>
        <taxon>Pseudomonadati</taxon>
        <taxon>Pseudomonadota</taxon>
        <taxon>Gammaproteobacteria</taxon>
        <taxon>Oceanospirillales</taxon>
        <taxon>Zooshikellaceae</taxon>
        <taxon>Zooshikella</taxon>
    </lineage>
</organism>
<dbReference type="SUPFAM" id="SSF52172">
    <property type="entry name" value="CheY-like"/>
    <property type="match status" value="1"/>
</dbReference>
<accession>A0A4P9VP82</accession>
<dbReference type="SUPFAM" id="SSF46894">
    <property type="entry name" value="C-terminal effector domain of the bipartite response regulators"/>
    <property type="match status" value="1"/>
</dbReference>
<dbReference type="InterPro" id="IPR036388">
    <property type="entry name" value="WH-like_DNA-bd_sf"/>
</dbReference>
<evidence type="ECO:0000256" key="1">
    <source>
        <dbReference type="ARBA" id="ARBA00022553"/>
    </source>
</evidence>
<evidence type="ECO:0000259" key="9">
    <source>
        <dbReference type="PROSITE" id="PS51755"/>
    </source>
</evidence>
<keyword evidence="2" id="KW-0902">Two-component regulatory system</keyword>
<dbReference type="SMART" id="SM00862">
    <property type="entry name" value="Trans_reg_C"/>
    <property type="match status" value="1"/>
</dbReference>
<evidence type="ECO:0000256" key="5">
    <source>
        <dbReference type="ARBA" id="ARBA00023163"/>
    </source>
</evidence>
<gene>
    <name evidence="10" type="ORF">B9G39_18380</name>
</gene>
<dbReference type="Gene3D" id="6.10.250.690">
    <property type="match status" value="1"/>
</dbReference>
<keyword evidence="4 7" id="KW-0238">DNA-binding</keyword>
<keyword evidence="3" id="KW-0805">Transcription regulation</keyword>
<evidence type="ECO:0000313" key="10">
    <source>
        <dbReference type="EMBL" id="RDH45253.1"/>
    </source>
</evidence>
<evidence type="ECO:0000256" key="3">
    <source>
        <dbReference type="ARBA" id="ARBA00023015"/>
    </source>
</evidence>
<dbReference type="PANTHER" id="PTHR48111:SF11">
    <property type="entry name" value="TWO-COMPONENT RESPONSE REGULATOR"/>
    <property type="match status" value="1"/>
</dbReference>
<dbReference type="InterPro" id="IPR011006">
    <property type="entry name" value="CheY-like_superfamily"/>
</dbReference>
<dbReference type="GO" id="GO:0000156">
    <property type="term" value="F:phosphorelay response regulator activity"/>
    <property type="evidence" value="ECO:0007669"/>
    <property type="project" value="TreeGrafter"/>
</dbReference>
<dbReference type="GO" id="GO:0000976">
    <property type="term" value="F:transcription cis-regulatory region binding"/>
    <property type="evidence" value="ECO:0007669"/>
    <property type="project" value="TreeGrafter"/>
</dbReference>
<sequence length="227" mass="26279">MKVLIAEDDTFIREGLNDLLSNEGYSCILAENGQLAWQAFQSEKPELVLLDIMMPEKDGYSLCREIRQHNQDIPIIFITAKSEEIDQVLGLELGADDYIMKPFGTREVIARIRAVTRRYLKTQTQHKQDNSFNLHDLVIYPDELRAQRGEQIIDLSLRDIKIIKLLYAMRGKVVDRDTLFNQCWGRDYFASSRTLDQHISKLRKAIEVDPKNPTVIKTIHGVGYRIE</sequence>
<dbReference type="AlphaFoldDB" id="A0A4P9VP82"/>
<dbReference type="SMART" id="SM00448">
    <property type="entry name" value="REC"/>
    <property type="match status" value="1"/>
</dbReference>
<dbReference type="Pfam" id="PF00486">
    <property type="entry name" value="Trans_reg_C"/>
    <property type="match status" value="1"/>
</dbReference>
<dbReference type="Pfam" id="PF00072">
    <property type="entry name" value="Response_reg"/>
    <property type="match status" value="1"/>
</dbReference>
<evidence type="ECO:0000259" key="8">
    <source>
        <dbReference type="PROSITE" id="PS50110"/>
    </source>
</evidence>
<dbReference type="GO" id="GO:0005829">
    <property type="term" value="C:cytosol"/>
    <property type="evidence" value="ECO:0007669"/>
    <property type="project" value="TreeGrafter"/>
</dbReference>
<dbReference type="InterPro" id="IPR039420">
    <property type="entry name" value="WalR-like"/>
</dbReference>
<dbReference type="GO" id="GO:0032993">
    <property type="term" value="C:protein-DNA complex"/>
    <property type="evidence" value="ECO:0007669"/>
    <property type="project" value="TreeGrafter"/>
</dbReference>
<dbReference type="PROSITE" id="PS51755">
    <property type="entry name" value="OMPR_PHOB"/>
    <property type="match status" value="1"/>
</dbReference>
<dbReference type="GO" id="GO:0006355">
    <property type="term" value="P:regulation of DNA-templated transcription"/>
    <property type="evidence" value="ECO:0007669"/>
    <property type="project" value="InterPro"/>
</dbReference>
<dbReference type="InterPro" id="IPR016032">
    <property type="entry name" value="Sig_transdc_resp-reg_C-effctor"/>
</dbReference>